<reference evidence="1 2" key="1">
    <citation type="submission" date="2016-12" db="EMBL/GenBank/DDBJ databases">
        <title>Draft genome sequences of seven strains of Pseudomonas fluorescens that produce 4-formylaminooxyvinylglycine.</title>
        <authorList>
            <person name="Okrent R.A."/>
            <person name="Manning V.A."/>
            <person name="Trippe K.M."/>
        </authorList>
    </citation>
    <scope>NUCLEOTIDE SEQUENCE [LARGE SCALE GENOMIC DNA]</scope>
    <source>
        <strain evidence="1 2">P5A</strain>
    </source>
</reference>
<dbReference type="EMBL" id="MSDF01000021">
    <property type="protein sequence ID" value="OPA92382.1"/>
    <property type="molecule type" value="Genomic_DNA"/>
</dbReference>
<sequence>MHLDNAPPFLRFTYPFATCEGLTSHVNLAPIAKKLGQAPNANQLNGPDWASTEGKMWELSSFSEAAMQALRSGRYSAAIPSQPR</sequence>
<gene>
    <name evidence="1" type="ORF">BFW87_17370</name>
</gene>
<evidence type="ECO:0000313" key="1">
    <source>
        <dbReference type="EMBL" id="OPA92382.1"/>
    </source>
</evidence>
<proteinExistence type="predicted"/>
<protein>
    <submittedName>
        <fullName evidence="1">Uncharacterized protein</fullName>
    </submittedName>
</protein>
<accession>A0A1T2YJK6</accession>
<comment type="caution">
    <text evidence="1">The sequence shown here is derived from an EMBL/GenBank/DDBJ whole genome shotgun (WGS) entry which is preliminary data.</text>
</comment>
<dbReference type="AlphaFoldDB" id="A0A1T2YJK6"/>
<evidence type="ECO:0000313" key="2">
    <source>
        <dbReference type="Proteomes" id="UP000190965"/>
    </source>
</evidence>
<dbReference type="Proteomes" id="UP000190965">
    <property type="component" value="Unassembled WGS sequence"/>
</dbReference>
<name>A0A1T2YJK6_PSEFL</name>
<organism evidence="1 2">
    <name type="scientific">Pseudomonas fluorescens</name>
    <dbReference type="NCBI Taxonomy" id="294"/>
    <lineage>
        <taxon>Bacteria</taxon>
        <taxon>Pseudomonadati</taxon>
        <taxon>Pseudomonadota</taxon>
        <taxon>Gammaproteobacteria</taxon>
        <taxon>Pseudomonadales</taxon>
        <taxon>Pseudomonadaceae</taxon>
        <taxon>Pseudomonas</taxon>
    </lineage>
</organism>